<dbReference type="OrthoDB" id="11469at2157"/>
<dbReference type="AlphaFoldDB" id="A0A089ZJ32"/>
<dbReference type="EMBL" id="CP006933">
    <property type="protein sequence ID" value="AIS32993.1"/>
    <property type="molecule type" value="Genomic_DNA"/>
</dbReference>
<dbReference type="InterPro" id="IPR025857">
    <property type="entry name" value="MacB_PCD"/>
</dbReference>
<feature type="transmembrane region" description="Helical" evidence="7">
    <location>
        <begin position="20"/>
        <end position="41"/>
    </location>
</feature>
<dbReference type="InterPro" id="IPR050250">
    <property type="entry name" value="Macrolide_Exporter_MacB"/>
</dbReference>
<reference evidence="10" key="1">
    <citation type="submission" date="2013-12" db="EMBL/GenBank/DDBJ databases">
        <title>The complete genome sequence of Methanobacterium sp. BRM9.</title>
        <authorList>
            <consortium name="Pastoral Greenhouse Gas Research Consortium"/>
            <person name="Kelly W.J."/>
            <person name="Leahy S.C."/>
            <person name="Perry R."/>
            <person name="Li D."/>
            <person name="Altermann E."/>
            <person name="Lambie S.C."/>
            <person name="Attwood G.T."/>
        </authorList>
    </citation>
    <scope>NUCLEOTIDE SEQUENCE [LARGE SCALE GENOMIC DNA]</scope>
    <source>
        <strain evidence="10">BRM9</strain>
    </source>
</reference>
<reference evidence="11" key="2">
    <citation type="submission" date="2014-09" db="EMBL/GenBank/DDBJ databases">
        <authorList>
            <person name="Bishop-Lilly K.A."/>
            <person name="Broomall S.M."/>
            <person name="Chain P.S."/>
            <person name="Chertkov O."/>
            <person name="Coyne S.R."/>
            <person name="Daligault H.E."/>
            <person name="Davenport K.W."/>
            <person name="Erkkila T."/>
            <person name="Frey K.G."/>
            <person name="Gibbons H.S."/>
            <person name="Gu W."/>
            <person name="Jaissle J."/>
            <person name="Johnson S.L."/>
            <person name="Koroleva G.I."/>
            <person name="Ladner J.T."/>
            <person name="Lo C.-C."/>
            <person name="Minogue T.D."/>
            <person name="Munk C."/>
            <person name="Palacios G.F."/>
            <person name="Redden C.L."/>
            <person name="Rosenzweig C.N."/>
            <person name="Scholz M.B."/>
            <person name="Teshima H."/>
            <person name="Xu Y."/>
        </authorList>
    </citation>
    <scope>NUCLEOTIDE SEQUENCE</scope>
    <source>
        <strain evidence="11">Mb9</strain>
    </source>
</reference>
<gene>
    <name evidence="10" type="ORF">BRM9_2191</name>
    <name evidence="11" type="ORF">MB9_2225</name>
</gene>
<dbReference type="EMBL" id="LN734822">
    <property type="protein sequence ID" value="CEL25839.1"/>
    <property type="molecule type" value="Genomic_DNA"/>
</dbReference>
<dbReference type="InterPro" id="IPR003838">
    <property type="entry name" value="ABC3_permease_C"/>
</dbReference>
<evidence type="ECO:0000256" key="3">
    <source>
        <dbReference type="ARBA" id="ARBA00022692"/>
    </source>
</evidence>
<keyword evidence="3 7" id="KW-0812">Transmembrane</keyword>
<keyword evidence="13" id="KW-1185">Reference proteome</keyword>
<evidence type="ECO:0000256" key="4">
    <source>
        <dbReference type="ARBA" id="ARBA00022989"/>
    </source>
</evidence>
<dbReference type="RefSeq" id="WP_048085759.1">
    <property type="nucleotide sequence ID" value="NZ_CP006933.1"/>
</dbReference>
<evidence type="ECO:0000259" key="9">
    <source>
        <dbReference type="Pfam" id="PF12704"/>
    </source>
</evidence>
<dbReference type="Pfam" id="PF12704">
    <property type="entry name" value="MacB_PCD"/>
    <property type="match status" value="1"/>
</dbReference>
<sequence length="350" mass="37824">MDLYKLAFNNIRRRKLRSALTMLGIIIGAATLMVLLGVTAGTTTAIKDETNSYMYDIAISPESTTGTLLMDTDTISKIRNLPQLYDFREVTLLSEEINGTRLFFEGTNNWKDVKIINGTEGVVINQAVVDKFAYGIGSKIKVKDQELTVTGVSKEVTALYVHINQDQAKQIAGNRVGAIYAQTNGDPKTVADEVEKQVTGVSAVTKSDKVEEVQEMTNQALIFMGIIASMALLVGIISVINTMLISVMERTRELGVLKAIGFTNWEIKGSILFESGILGLIGGLIGVTLGIIGIIAIANVLNLEDYMAGMMPVWLVLGIIGGATILSILAGLYPSMKASKLEVVEALRND</sequence>
<accession>A0A089ZJ32</accession>
<evidence type="ECO:0000313" key="11">
    <source>
        <dbReference type="EMBL" id="CEL25839.1"/>
    </source>
</evidence>
<comment type="similarity">
    <text evidence="6">Belongs to the ABC-4 integral membrane protein family.</text>
</comment>
<comment type="subcellular location">
    <subcellularLocation>
        <location evidence="1">Cell membrane</location>
        <topology evidence="1">Multi-pass membrane protein</topology>
    </subcellularLocation>
</comment>
<feature type="transmembrane region" description="Helical" evidence="7">
    <location>
        <begin position="313"/>
        <end position="333"/>
    </location>
</feature>
<dbReference type="GeneID" id="26740458"/>
<dbReference type="PANTHER" id="PTHR30572:SF4">
    <property type="entry name" value="ABC TRANSPORTER PERMEASE YTRF"/>
    <property type="match status" value="1"/>
</dbReference>
<dbReference type="GO" id="GO:0022857">
    <property type="term" value="F:transmembrane transporter activity"/>
    <property type="evidence" value="ECO:0007669"/>
    <property type="project" value="TreeGrafter"/>
</dbReference>
<dbReference type="GO" id="GO:0005886">
    <property type="term" value="C:plasma membrane"/>
    <property type="evidence" value="ECO:0007669"/>
    <property type="project" value="UniProtKB-SubCell"/>
</dbReference>
<evidence type="ECO:0000313" key="13">
    <source>
        <dbReference type="Proteomes" id="UP000062768"/>
    </source>
</evidence>
<feature type="domain" description="MacB-like periplasmic core" evidence="9">
    <location>
        <begin position="18"/>
        <end position="196"/>
    </location>
</feature>
<evidence type="ECO:0000313" key="12">
    <source>
        <dbReference type="Proteomes" id="UP000029661"/>
    </source>
</evidence>
<organism evidence="10 12">
    <name type="scientific">Methanobacterium formicicum</name>
    <dbReference type="NCBI Taxonomy" id="2162"/>
    <lineage>
        <taxon>Archaea</taxon>
        <taxon>Methanobacteriati</taxon>
        <taxon>Methanobacteriota</taxon>
        <taxon>Methanomada group</taxon>
        <taxon>Methanobacteria</taxon>
        <taxon>Methanobacteriales</taxon>
        <taxon>Methanobacteriaceae</taxon>
        <taxon>Methanobacterium</taxon>
    </lineage>
</organism>
<evidence type="ECO:0000259" key="8">
    <source>
        <dbReference type="Pfam" id="PF02687"/>
    </source>
</evidence>
<feature type="transmembrane region" description="Helical" evidence="7">
    <location>
        <begin position="277"/>
        <end position="301"/>
    </location>
</feature>
<dbReference type="PANTHER" id="PTHR30572">
    <property type="entry name" value="MEMBRANE COMPONENT OF TRANSPORTER-RELATED"/>
    <property type="match status" value="1"/>
</dbReference>
<dbReference type="Pfam" id="PF02687">
    <property type="entry name" value="FtsX"/>
    <property type="match status" value="1"/>
</dbReference>
<evidence type="ECO:0000256" key="2">
    <source>
        <dbReference type="ARBA" id="ARBA00022475"/>
    </source>
</evidence>
<evidence type="ECO:0000256" key="5">
    <source>
        <dbReference type="ARBA" id="ARBA00023136"/>
    </source>
</evidence>
<evidence type="ECO:0000313" key="10">
    <source>
        <dbReference type="EMBL" id="AIS32993.1"/>
    </source>
</evidence>
<keyword evidence="4 7" id="KW-1133">Transmembrane helix</keyword>
<keyword evidence="2" id="KW-1003">Cell membrane</keyword>
<feature type="transmembrane region" description="Helical" evidence="7">
    <location>
        <begin position="220"/>
        <end position="244"/>
    </location>
</feature>
<protein>
    <submittedName>
        <fullName evidence="10">ABC transporter permease protein</fullName>
    </submittedName>
</protein>
<feature type="domain" description="ABC3 transporter permease C-terminal" evidence="8">
    <location>
        <begin position="226"/>
        <end position="342"/>
    </location>
</feature>
<evidence type="ECO:0000256" key="6">
    <source>
        <dbReference type="ARBA" id="ARBA00038076"/>
    </source>
</evidence>
<keyword evidence="5 7" id="KW-0472">Membrane</keyword>
<dbReference type="PATRIC" id="fig|2162.10.peg.2296"/>
<proteinExistence type="inferred from homology"/>
<dbReference type="STRING" id="2162.BRM9_2191"/>
<name>A0A089ZJ32_METFO</name>
<evidence type="ECO:0000256" key="1">
    <source>
        <dbReference type="ARBA" id="ARBA00004651"/>
    </source>
</evidence>
<dbReference type="Proteomes" id="UP000029661">
    <property type="component" value="Chromosome"/>
</dbReference>
<dbReference type="Proteomes" id="UP000062768">
    <property type="component" value="Chromosome I"/>
</dbReference>
<dbReference type="KEGG" id="mfc:BRM9_2191"/>
<evidence type="ECO:0000256" key="7">
    <source>
        <dbReference type="SAM" id="Phobius"/>
    </source>
</evidence>